<accession>A0A948RYA5</accession>
<evidence type="ECO:0000313" key="2">
    <source>
        <dbReference type="Proteomes" id="UP000777784"/>
    </source>
</evidence>
<comment type="caution">
    <text evidence="1">The sequence shown here is derived from an EMBL/GenBank/DDBJ whole genome shotgun (WGS) entry which is preliminary data.</text>
</comment>
<evidence type="ECO:0000313" key="1">
    <source>
        <dbReference type="EMBL" id="MBU2691813.1"/>
    </source>
</evidence>
<organism evidence="1 2">
    <name type="scientific">Eiseniibacteriota bacterium</name>
    <dbReference type="NCBI Taxonomy" id="2212470"/>
    <lineage>
        <taxon>Bacteria</taxon>
        <taxon>Candidatus Eiseniibacteriota</taxon>
    </lineage>
</organism>
<gene>
    <name evidence="1" type="ORF">KJ970_12905</name>
</gene>
<dbReference type="AlphaFoldDB" id="A0A948RYA5"/>
<dbReference type="EMBL" id="JAHJDP010000077">
    <property type="protein sequence ID" value="MBU2691813.1"/>
    <property type="molecule type" value="Genomic_DNA"/>
</dbReference>
<protein>
    <submittedName>
        <fullName evidence="1">Uncharacterized protein</fullName>
    </submittedName>
</protein>
<sequence length="57" mass="6595">MVDAEGLNLITEAKIGLFGPIRIREWSLGCLVSRLRMQAYTIMNWRSIGIRAMRMRV</sequence>
<dbReference type="Proteomes" id="UP000777784">
    <property type="component" value="Unassembled WGS sequence"/>
</dbReference>
<reference evidence="1" key="1">
    <citation type="submission" date="2021-05" db="EMBL/GenBank/DDBJ databases">
        <title>Energy efficiency and biological interactions define the core microbiome of deep oligotrophic groundwater.</title>
        <authorList>
            <person name="Mehrshad M."/>
            <person name="Lopez-Fernandez M."/>
            <person name="Bell E."/>
            <person name="Bernier-Latmani R."/>
            <person name="Bertilsson S."/>
            <person name="Dopson M."/>
        </authorList>
    </citation>
    <scope>NUCLEOTIDE SEQUENCE</scope>
    <source>
        <strain evidence="1">Modern_marine.mb.64</strain>
    </source>
</reference>
<name>A0A948RYA5_UNCEI</name>
<proteinExistence type="predicted"/>